<gene>
    <name evidence="6" type="ORF">K458DRAFT_126910</name>
</gene>
<keyword evidence="7" id="KW-1185">Reference proteome</keyword>
<dbReference type="AlphaFoldDB" id="A0A6G1JGL0"/>
<evidence type="ECO:0000259" key="5">
    <source>
        <dbReference type="Pfam" id="PF05368"/>
    </source>
</evidence>
<feature type="compositionally biased region" description="Basic and acidic residues" evidence="4">
    <location>
        <begin position="265"/>
        <end position="282"/>
    </location>
</feature>
<dbReference type="InterPro" id="IPR036291">
    <property type="entry name" value="NAD(P)-bd_dom_sf"/>
</dbReference>
<dbReference type="Pfam" id="PF05368">
    <property type="entry name" value="NmrA"/>
    <property type="match status" value="1"/>
</dbReference>
<sequence>MPTCREDVKGGICICLKIEMSKIFTVFGATGQQGGALIKYLLNHPRFLKIYRVRGVTRDVGKSSARALVDLGVEMVEADMNDPISLEKATRDSHTVFAMTNYWDTASRAAETAQGKALADAAVAASATLLIWSSLPRIGLPNFDSKADVEDYIRTLPITSAFFMPGWFMQNQLTFARPQQQEDGKYVLKRLFPGCESTTLVPLVDIEDIGRFLQPVLDEPERYTGMRLTGCRAFVTPVEMCRAWERVAGVEVIFEGDNNGDGEDVGVKGEKDTWGGGGKEDSPYYGPGSKEALEWTLAQMEEEPGSWEGFVERCGPWFE</sequence>
<evidence type="ECO:0000256" key="1">
    <source>
        <dbReference type="ARBA" id="ARBA00006328"/>
    </source>
</evidence>
<keyword evidence="2" id="KW-0521">NADP</keyword>
<dbReference type="InterPro" id="IPR008030">
    <property type="entry name" value="NmrA-like"/>
</dbReference>
<dbReference type="Gene3D" id="3.90.25.10">
    <property type="entry name" value="UDP-galactose 4-epimerase, domain 1"/>
    <property type="match status" value="1"/>
</dbReference>
<dbReference type="CDD" id="cd05251">
    <property type="entry name" value="NmrA_like_SDR_a"/>
    <property type="match status" value="1"/>
</dbReference>
<dbReference type="PANTHER" id="PTHR42748:SF30">
    <property type="entry name" value="NMRA-LIKE DOMAIN-CONTAINING PROTEIN"/>
    <property type="match status" value="1"/>
</dbReference>
<evidence type="ECO:0000256" key="4">
    <source>
        <dbReference type="SAM" id="MobiDB-lite"/>
    </source>
</evidence>
<reference evidence="6" key="1">
    <citation type="journal article" date="2020" name="Stud. Mycol.">
        <title>101 Dothideomycetes genomes: a test case for predicting lifestyles and emergence of pathogens.</title>
        <authorList>
            <person name="Haridas S."/>
            <person name="Albert R."/>
            <person name="Binder M."/>
            <person name="Bloem J."/>
            <person name="Labutti K."/>
            <person name="Salamov A."/>
            <person name="Andreopoulos B."/>
            <person name="Baker S."/>
            <person name="Barry K."/>
            <person name="Bills G."/>
            <person name="Bluhm B."/>
            <person name="Cannon C."/>
            <person name="Castanera R."/>
            <person name="Culley D."/>
            <person name="Daum C."/>
            <person name="Ezra D."/>
            <person name="Gonzalez J."/>
            <person name="Henrissat B."/>
            <person name="Kuo A."/>
            <person name="Liang C."/>
            <person name="Lipzen A."/>
            <person name="Lutzoni F."/>
            <person name="Magnuson J."/>
            <person name="Mondo S."/>
            <person name="Nolan M."/>
            <person name="Ohm R."/>
            <person name="Pangilinan J."/>
            <person name="Park H.-J."/>
            <person name="Ramirez L."/>
            <person name="Alfaro M."/>
            <person name="Sun H."/>
            <person name="Tritt A."/>
            <person name="Yoshinaga Y."/>
            <person name="Zwiers L.-H."/>
            <person name="Turgeon B."/>
            <person name="Goodwin S."/>
            <person name="Spatafora J."/>
            <person name="Crous P."/>
            <person name="Grigoriev I."/>
        </authorList>
    </citation>
    <scope>NUCLEOTIDE SEQUENCE</scope>
    <source>
        <strain evidence="6">CBS 122367</strain>
    </source>
</reference>
<keyword evidence="3" id="KW-0560">Oxidoreductase</keyword>
<feature type="domain" description="NmrA-like" evidence="5">
    <location>
        <begin position="21"/>
        <end position="253"/>
    </location>
</feature>
<proteinExistence type="inferred from homology"/>
<evidence type="ECO:0000256" key="3">
    <source>
        <dbReference type="ARBA" id="ARBA00023002"/>
    </source>
</evidence>
<dbReference type="SUPFAM" id="SSF51735">
    <property type="entry name" value="NAD(P)-binding Rossmann-fold domains"/>
    <property type="match status" value="1"/>
</dbReference>
<dbReference type="OrthoDB" id="3358371at2759"/>
<dbReference type="GO" id="GO:0005634">
    <property type="term" value="C:nucleus"/>
    <property type="evidence" value="ECO:0007669"/>
    <property type="project" value="TreeGrafter"/>
</dbReference>
<name>A0A6G1JGL0_9PLEO</name>
<accession>A0A6G1JGL0</accession>
<comment type="similarity">
    <text evidence="1">Belongs to the NmrA-type oxidoreductase family.</text>
</comment>
<feature type="region of interest" description="Disordered" evidence="4">
    <location>
        <begin position="261"/>
        <end position="288"/>
    </location>
</feature>
<dbReference type="PANTHER" id="PTHR42748">
    <property type="entry name" value="NITROGEN METABOLITE REPRESSION PROTEIN NMRA FAMILY MEMBER"/>
    <property type="match status" value="1"/>
</dbReference>
<dbReference type="Gene3D" id="3.40.50.720">
    <property type="entry name" value="NAD(P)-binding Rossmann-like Domain"/>
    <property type="match status" value="1"/>
</dbReference>
<dbReference type="Proteomes" id="UP000799291">
    <property type="component" value="Unassembled WGS sequence"/>
</dbReference>
<evidence type="ECO:0000313" key="6">
    <source>
        <dbReference type="EMBL" id="KAF2689360.1"/>
    </source>
</evidence>
<organism evidence="6 7">
    <name type="scientific">Lentithecium fluviatile CBS 122367</name>
    <dbReference type="NCBI Taxonomy" id="1168545"/>
    <lineage>
        <taxon>Eukaryota</taxon>
        <taxon>Fungi</taxon>
        <taxon>Dikarya</taxon>
        <taxon>Ascomycota</taxon>
        <taxon>Pezizomycotina</taxon>
        <taxon>Dothideomycetes</taxon>
        <taxon>Pleosporomycetidae</taxon>
        <taxon>Pleosporales</taxon>
        <taxon>Massarineae</taxon>
        <taxon>Lentitheciaceae</taxon>
        <taxon>Lentithecium</taxon>
    </lineage>
</organism>
<dbReference type="GO" id="GO:0016491">
    <property type="term" value="F:oxidoreductase activity"/>
    <property type="evidence" value="ECO:0007669"/>
    <property type="project" value="UniProtKB-KW"/>
</dbReference>
<evidence type="ECO:0000313" key="7">
    <source>
        <dbReference type="Proteomes" id="UP000799291"/>
    </source>
</evidence>
<evidence type="ECO:0000256" key="2">
    <source>
        <dbReference type="ARBA" id="ARBA00022857"/>
    </source>
</evidence>
<protein>
    <submittedName>
        <fullName evidence="6">NAD(P)-binding protein</fullName>
    </submittedName>
</protein>
<dbReference type="EMBL" id="MU005572">
    <property type="protein sequence ID" value="KAF2689360.1"/>
    <property type="molecule type" value="Genomic_DNA"/>
</dbReference>
<dbReference type="InterPro" id="IPR051164">
    <property type="entry name" value="NmrA-like_oxidored"/>
</dbReference>